<reference evidence="5" key="1">
    <citation type="journal article" date="2014" name="Nat. Genet.">
        <title>Genome of the human hookworm Necator americanus.</title>
        <authorList>
            <person name="Tang Y.T."/>
            <person name="Gao X."/>
            <person name="Rosa B.A."/>
            <person name="Abubucker S."/>
            <person name="Hallsworth-Pepin K."/>
            <person name="Martin J."/>
            <person name="Tyagi R."/>
            <person name="Heizer E."/>
            <person name="Zhang X."/>
            <person name="Bhonagiri-Palsikar V."/>
            <person name="Minx P."/>
            <person name="Warren W.C."/>
            <person name="Wang Q."/>
            <person name="Zhan B."/>
            <person name="Hotez P.J."/>
            <person name="Sternberg P.W."/>
            <person name="Dougall A."/>
            <person name="Gaze S.T."/>
            <person name="Mulvenna J."/>
            <person name="Sotillo J."/>
            <person name="Ranganathan S."/>
            <person name="Rabelo E.M."/>
            <person name="Wilson R.K."/>
            <person name="Felgner P.L."/>
            <person name="Bethony J."/>
            <person name="Hawdon J.M."/>
            <person name="Gasser R.B."/>
            <person name="Loukas A."/>
            <person name="Mitreva M."/>
        </authorList>
    </citation>
    <scope>NUCLEOTIDE SEQUENCE [LARGE SCALE GENOMIC DNA]</scope>
</reference>
<evidence type="ECO:0000256" key="2">
    <source>
        <dbReference type="ARBA" id="ARBA00033155"/>
    </source>
</evidence>
<dbReference type="GO" id="GO:0003723">
    <property type="term" value="F:RNA binding"/>
    <property type="evidence" value="ECO:0007669"/>
    <property type="project" value="TreeGrafter"/>
</dbReference>
<dbReference type="GO" id="GO:0017101">
    <property type="term" value="C:aminoacyl-tRNA synthetase multienzyme complex"/>
    <property type="evidence" value="ECO:0007669"/>
    <property type="project" value="TreeGrafter"/>
</dbReference>
<feature type="domain" description="OB" evidence="3">
    <location>
        <begin position="2"/>
        <end position="65"/>
    </location>
</feature>
<evidence type="ECO:0000259" key="3">
    <source>
        <dbReference type="Pfam" id="PF01336"/>
    </source>
</evidence>
<dbReference type="GO" id="GO:0005524">
    <property type="term" value="F:ATP binding"/>
    <property type="evidence" value="ECO:0007669"/>
    <property type="project" value="InterPro"/>
</dbReference>
<evidence type="ECO:0000313" key="5">
    <source>
        <dbReference type="Proteomes" id="UP000053676"/>
    </source>
</evidence>
<dbReference type="STRING" id="51031.W2T5S5"/>
<keyword evidence="1" id="KW-0963">Cytoplasm</keyword>
<dbReference type="AlphaFoldDB" id="W2T5S5"/>
<organism evidence="4 5">
    <name type="scientific">Necator americanus</name>
    <name type="common">Human hookworm</name>
    <dbReference type="NCBI Taxonomy" id="51031"/>
    <lineage>
        <taxon>Eukaryota</taxon>
        <taxon>Metazoa</taxon>
        <taxon>Ecdysozoa</taxon>
        <taxon>Nematoda</taxon>
        <taxon>Chromadorea</taxon>
        <taxon>Rhabditida</taxon>
        <taxon>Rhabditina</taxon>
        <taxon>Rhabditomorpha</taxon>
        <taxon>Strongyloidea</taxon>
        <taxon>Ancylostomatidae</taxon>
        <taxon>Bunostominae</taxon>
        <taxon>Necator</taxon>
    </lineage>
</organism>
<dbReference type="Proteomes" id="UP000053676">
    <property type="component" value="Unassembled WGS sequence"/>
</dbReference>
<feature type="non-terminal residue" evidence="4">
    <location>
        <position position="124"/>
    </location>
</feature>
<dbReference type="InterPro" id="IPR004365">
    <property type="entry name" value="NA-bd_OB_tRNA"/>
</dbReference>
<dbReference type="InterPro" id="IPR004523">
    <property type="entry name" value="Asp-tRNA_synthase_2"/>
</dbReference>
<dbReference type="Gene3D" id="2.40.50.140">
    <property type="entry name" value="Nucleic acid-binding proteins"/>
    <property type="match status" value="1"/>
</dbReference>
<dbReference type="GO" id="GO:0004815">
    <property type="term" value="F:aspartate-tRNA ligase activity"/>
    <property type="evidence" value="ECO:0007669"/>
    <property type="project" value="InterPro"/>
</dbReference>
<dbReference type="GO" id="GO:0005829">
    <property type="term" value="C:cytosol"/>
    <property type="evidence" value="ECO:0007669"/>
    <property type="project" value="TreeGrafter"/>
</dbReference>
<evidence type="ECO:0000256" key="1">
    <source>
        <dbReference type="ARBA" id="ARBA00022490"/>
    </source>
</evidence>
<dbReference type="EMBL" id="KI660222">
    <property type="protein sequence ID" value="ETN76546.1"/>
    <property type="molecule type" value="Genomic_DNA"/>
</dbReference>
<dbReference type="OrthoDB" id="372395at2759"/>
<sequence>MWVRGRVHAIRSKGKTCFLILRQRFYTVQVLLSVGEKISKQMLKFVSNIPKESIVDIQGRVEKVEAQIESCTQKDAELHAIQVFVVSSSEQRLPLQIEDASRRADSADGLAAVNLDTRLDNRYA</sequence>
<dbReference type="Pfam" id="PF01336">
    <property type="entry name" value="tRNA_anti-codon"/>
    <property type="match status" value="1"/>
</dbReference>
<protein>
    <recommendedName>
        <fullName evidence="2">Aspartyl-tRNA synthetase</fullName>
    </recommendedName>
</protein>
<dbReference type="SUPFAM" id="SSF50249">
    <property type="entry name" value="Nucleic acid-binding proteins"/>
    <property type="match status" value="1"/>
</dbReference>
<dbReference type="PANTHER" id="PTHR43450">
    <property type="entry name" value="ASPARTYL-TRNA SYNTHETASE"/>
    <property type="match status" value="1"/>
</dbReference>
<name>W2T5S5_NECAM</name>
<gene>
    <name evidence="4" type="ORF">NECAME_11625</name>
</gene>
<evidence type="ECO:0000313" key="4">
    <source>
        <dbReference type="EMBL" id="ETN76546.1"/>
    </source>
</evidence>
<dbReference type="InterPro" id="IPR012340">
    <property type="entry name" value="NA-bd_OB-fold"/>
</dbReference>
<keyword evidence="5" id="KW-1185">Reference proteome</keyword>
<dbReference type="PANTHER" id="PTHR43450:SF1">
    <property type="entry name" value="ASPARTATE--TRNA LIGASE, CYTOPLASMIC"/>
    <property type="match status" value="1"/>
</dbReference>
<dbReference type="CDD" id="cd04320">
    <property type="entry name" value="AspRS_cyto_N"/>
    <property type="match status" value="1"/>
</dbReference>
<dbReference type="OMA" id="LYIEELW"/>
<dbReference type="KEGG" id="nai:NECAME_11625"/>
<accession>W2T5S5</accession>
<proteinExistence type="predicted"/>
<dbReference type="GO" id="GO:0006422">
    <property type="term" value="P:aspartyl-tRNA aminoacylation"/>
    <property type="evidence" value="ECO:0007669"/>
    <property type="project" value="InterPro"/>
</dbReference>